<accession>A0A2T0TIH2</accession>
<evidence type="ECO:0000313" key="1">
    <source>
        <dbReference type="EMBL" id="PRY45463.1"/>
    </source>
</evidence>
<sequence length="66" mass="7776">MDVNGNVLTTDERNTRVVSFLKLRIVEKRKAERRMVEDYRTNNVIQAALTELDRHNEERGTPIIHL</sequence>
<dbReference type="Proteomes" id="UP000238375">
    <property type="component" value="Unassembled WGS sequence"/>
</dbReference>
<reference evidence="1 2" key="1">
    <citation type="submission" date="2018-03" db="EMBL/GenBank/DDBJ databases">
        <title>Genomic Encyclopedia of Archaeal and Bacterial Type Strains, Phase II (KMG-II): from individual species to whole genera.</title>
        <authorList>
            <person name="Goeker M."/>
        </authorList>
    </citation>
    <scope>NUCLEOTIDE SEQUENCE [LARGE SCALE GENOMIC DNA]</scope>
    <source>
        <strain evidence="1 2">DSM 28354</strain>
    </source>
</reference>
<gene>
    <name evidence="1" type="ORF">CLV58_102212</name>
</gene>
<organism evidence="1 2">
    <name type="scientific">Spirosoma oryzae</name>
    <dbReference type="NCBI Taxonomy" id="1469603"/>
    <lineage>
        <taxon>Bacteria</taxon>
        <taxon>Pseudomonadati</taxon>
        <taxon>Bacteroidota</taxon>
        <taxon>Cytophagia</taxon>
        <taxon>Cytophagales</taxon>
        <taxon>Cytophagaceae</taxon>
        <taxon>Spirosoma</taxon>
    </lineage>
</organism>
<dbReference type="EMBL" id="PVTE01000002">
    <property type="protein sequence ID" value="PRY45463.1"/>
    <property type="molecule type" value="Genomic_DNA"/>
</dbReference>
<protein>
    <submittedName>
        <fullName evidence="1">Uncharacterized protein</fullName>
    </submittedName>
</protein>
<evidence type="ECO:0000313" key="2">
    <source>
        <dbReference type="Proteomes" id="UP000238375"/>
    </source>
</evidence>
<name>A0A2T0TIH2_9BACT</name>
<dbReference type="AlphaFoldDB" id="A0A2T0TIH2"/>
<comment type="caution">
    <text evidence="1">The sequence shown here is derived from an EMBL/GenBank/DDBJ whole genome shotgun (WGS) entry which is preliminary data.</text>
</comment>
<keyword evidence="2" id="KW-1185">Reference proteome</keyword>
<proteinExistence type="predicted"/>